<sequence length="654" mass="70535">MTSLKLPIPVSGAEALSSLASFVIDYVGGDSHLSRRVGLGAAVTLLALVLRVITSGRPKRSAIQRDPRKIGKVVGELDTEVDFDEYDIVIVGGGTAGCVLASRLSENRNLRVLLLEAGDSSLNVLYSKIPAGFSSILETSRVFNLYTMLQQNTGGRRHFWPRAKMLGGCEPNNSLFHYGNPSDYDEWARLGGEGADAWAYKDFHKYFLRFEKFVPNRSHPGVVEGEHGSNGPIEVGFHGYHSVFSTRFIAACGHVGIPSRADLNTHHGTCGVAKLMTYIDSRGSRVTTESAYLTPTVLSRPNLTVAVNASATRIIFDTTGPNPRAVGVEFASFRDGPRFYVRTKNEVLMLSGVGPEAHLAEHKIPVVASLPGVGEHLMDHPVVDVALAETSGNSLNFLKPRSVRHHFQRATAFLTYCLTGKGPLTTNVAEAAAFFRSDDPVLFAPHMAPLPTVEDSTSGSNSPDLELFVTPVGYTRSGNGLLPNIDSFGLHMTLLRPTSVGNLLLKSTDPFEHPSINPNYLSTEHDLAVLERGMAVVSRVIHTSPLADIIDHTAADKRLGNWLPEASPKEVRAYVRGNVETLYHPTSTARMAPQSEGGVVDARLRVHGIHGLRIVDASIFPTIISGHTAAPVIAVAEKAAELIVEDLALSGSVV</sequence>
<dbReference type="PANTHER" id="PTHR11552">
    <property type="entry name" value="GLUCOSE-METHANOL-CHOLINE GMC OXIDOREDUCTASE"/>
    <property type="match status" value="1"/>
</dbReference>
<evidence type="ECO:0000259" key="6">
    <source>
        <dbReference type="Pfam" id="PF00732"/>
    </source>
</evidence>
<evidence type="ECO:0000256" key="1">
    <source>
        <dbReference type="ARBA" id="ARBA00001974"/>
    </source>
</evidence>
<dbReference type="AlphaFoldDB" id="A0AAD4QA44"/>
<evidence type="ECO:0000313" key="9">
    <source>
        <dbReference type="Proteomes" id="UP001201163"/>
    </source>
</evidence>
<dbReference type="Pfam" id="PF05199">
    <property type="entry name" value="GMC_oxred_C"/>
    <property type="match status" value="1"/>
</dbReference>
<dbReference type="PANTHER" id="PTHR11552:SF147">
    <property type="entry name" value="CHOLINE DEHYDROGENASE, MITOCHONDRIAL"/>
    <property type="match status" value="1"/>
</dbReference>
<keyword evidence="4" id="KW-0274">FAD</keyword>
<keyword evidence="9" id="KW-1185">Reference proteome</keyword>
<dbReference type="PIRSF" id="PIRSF000137">
    <property type="entry name" value="Alcohol_oxidase"/>
    <property type="match status" value="1"/>
</dbReference>
<dbReference type="InterPro" id="IPR000172">
    <property type="entry name" value="GMC_OxRdtase_N"/>
</dbReference>
<comment type="similarity">
    <text evidence="2">Belongs to the GMC oxidoreductase family.</text>
</comment>
<dbReference type="Pfam" id="PF00732">
    <property type="entry name" value="GMC_oxred_N"/>
    <property type="match status" value="1"/>
</dbReference>
<evidence type="ECO:0000256" key="2">
    <source>
        <dbReference type="ARBA" id="ARBA00010790"/>
    </source>
</evidence>
<comment type="cofactor">
    <cofactor evidence="1">
        <name>FAD</name>
        <dbReference type="ChEBI" id="CHEBI:57692"/>
    </cofactor>
</comment>
<dbReference type="GO" id="GO:0016614">
    <property type="term" value="F:oxidoreductase activity, acting on CH-OH group of donors"/>
    <property type="evidence" value="ECO:0007669"/>
    <property type="project" value="InterPro"/>
</dbReference>
<dbReference type="SUPFAM" id="SSF51905">
    <property type="entry name" value="FAD/NAD(P)-binding domain"/>
    <property type="match status" value="1"/>
</dbReference>
<evidence type="ECO:0000256" key="5">
    <source>
        <dbReference type="PIRSR" id="PIRSR000137-1"/>
    </source>
</evidence>
<dbReference type="InterPro" id="IPR036188">
    <property type="entry name" value="FAD/NAD-bd_sf"/>
</dbReference>
<evidence type="ECO:0000313" key="8">
    <source>
        <dbReference type="EMBL" id="KAH8990270.1"/>
    </source>
</evidence>
<feature type="domain" description="Glucose-methanol-choline oxidoreductase C-terminal" evidence="7">
    <location>
        <begin position="497"/>
        <end position="636"/>
    </location>
</feature>
<keyword evidence="3" id="KW-0285">Flavoprotein</keyword>
<feature type="active site" description="Proton acceptor" evidence="5">
    <location>
        <position position="627"/>
    </location>
</feature>
<dbReference type="GO" id="GO:0050660">
    <property type="term" value="F:flavin adenine dinucleotide binding"/>
    <property type="evidence" value="ECO:0007669"/>
    <property type="project" value="InterPro"/>
</dbReference>
<evidence type="ECO:0000256" key="3">
    <source>
        <dbReference type="ARBA" id="ARBA00022630"/>
    </source>
</evidence>
<dbReference type="Proteomes" id="UP001201163">
    <property type="component" value="Unassembled WGS sequence"/>
</dbReference>
<feature type="domain" description="Glucose-methanol-choline oxidoreductase N-terminal" evidence="6">
    <location>
        <begin position="86"/>
        <end position="382"/>
    </location>
</feature>
<dbReference type="EMBL" id="JAKELL010000031">
    <property type="protein sequence ID" value="KAH8990270.1"/>
    <property type="molecule type" value="Genomic_DNA"/>
</dbReference>
<dbReference type="SUPFAM" id="SSF54373">
    <property type="entry name" value="FAD-linked reductases, C-terminal domain"/>
    <property type="match status" value="1"/>
</dbReference>
<organism evidence="8 9">
    <name type="scientific">Lactarius akahatsu</name>
    <dbReference type="NCBI Taxonomy" id="416441"/>
    <lineage>
        <taxon>Eukaryota</taxon>
        <taxon>Fungi</taxon>
        <taxon>Dikarya</taxon>
        <taxon>Basidiomycota</taxon>
        <taxon>Agaricomycotina</taxon>
        <taxon>Agaricomycetes</taxon>
        <taxon>Russulales</taxon>
        <taxon>Russulaceae</taxon>
        <taxon>Lactarius</taxon>
    </lineage>
</organism>
<comment type="caution">
    <text evidence="8">The sequence shown here is derived from an EMBL/GenBank/DDBJ whole genome shotgun (WGS) entry which is preliminary data.</text>
</comment>
<dbReference type="Gene3D" id="3.50.50.60">
    <property type="entry name" value="FAD/NAD(P)-binding domain"/>
    <property type="match status" value="1"/>
</dbReference>
<feature type="active site" description="Proton donor" evidence="5">
    <location>
        <position position="584"/>
    </location>
</feature>
<dbReference type="InterPro" id="IPR012132">
    <property type="entry name" value="GMC_OxRdtase"/>
</dbReference>
<name>A0AAD4QA44_9AGAM</name>
<gene>
    <name evidence="8" type="ORF">EDB92DRAFT_1935354</name>
</gene>
<reference evidence="8" key="1">
    <citation type="submission" date="2022-01" db="EMBL/GenBank/DDBJ databases">
        <title>Comparative genomics reveals a dynamic genome evolution in the ectomycorrhizal milk-cap (Lactarius) mushrooms.</title>
        <authorList>
            <consortium name="DOE Joint Genome Institute"/>
            <person name="Lebreton A."/>
            <person name="Tang N."/>
            <person name="Kuo A."/>
            <person name="LaButti K."/>
            <person name="Drula E."/>
            <person name="Barry K."/>
            <person name="Clum A."/>
            <person name="Lipzen A."/>
            <person name="Mousain D."/>
            <person name="Ng V."/>
            <person name="Wang R."/>
            <person name="Wang X."/>
            <person name="Dai Y."/>
            <person name="Henrissat B."/>
            <person name="Grigoriev I.V."/>
            <person name="Guerin-Laguette A."/>
            <person name="Yu F."/>
            <person name="Martin F.M."/>
        </authorList>
    </citation>
    <scope>NUCLEOTIDE SEQUENCE</scope>
    <source>
        <strain evidence="8">QP</strain>
    </source>
</reference>
<accession>A0AAD4QA44</accession>
<dbReference type="Gene3D" id="3.30.560.10">
    <property type="entry name" value="Glucose Oxidase, domain 3"/>
    <property type="match status" value="1"/>
</dbReference>
<proteinExistence type="inferred from homology"/>
<protein>
    <submittedName>
        <fullName evidence="8">GMC oxidoreductase</fullName>
    </submittedName>
</protein>
<dbReference type="InterPro" id="IPR007867">
    <property type="entry name" value="GMC_OxRtase_C"/>
</dbReference>
<evidence type="ECO:0000259" key="7">
    <source>
        <dbReference type="Pfam" id="PF05199"/>
    </source>
</evidence>
<evidence type="ECO:0000256" key="4">
    <source>
        <dbReference type="ARBA" id="ARBA00022827"/>
    </source>
</evidence>